<evidence type="ECO:0000256" key="4">
    <source>
        <dbReference type="ARBA" id="ARBA00022989"/>
    </source>
</evidence>
<evidence type="ECO:0000256" key="3">
    <source>
        <dbReference type="ARBA" id="ARBA00022692"/>
    </source>
</evidence>
<organism evidence="8 9">
    <name type="scientific">Midichloria mitochondrii (strain IricVA)</name>
    <dbReference type="NCBI Taxonomy" id="696127"/>
    <lineage>
        <taxon>Bacteria</taxon>
        <taxon>Pseudomonadati</taxon>
        <taxon>Pseudomonadota</taxon>
        <taxon>Alphaproteobacteria</taxon>
        <taxon>Rickettsiales</taxon>
        <taxon>Candidatus Midichloriaceae</taxon>
        <taxon>Candidatus Midichloria</taxon>
    </lineage>
</organism>
<keyword evidence="3" id="KW-0812">Transmembrane</keyword>
<evidence type="ECO:0000256" key="1">
    <source>
        <dbReference type="ARBA" id="ARBA00004167"/>
    </source>
</evidence>
<dbReference type="NCBIfam" id="TIGR01932">
    <property type="entry name" value="hflC"/>
    <property type="match status" value="1"/>
</dbReference>
<dbReference type="EMBL" id="CP002130">
    <property type="protein sequence ID" value="AEI89063.1"/>
    <property type="molecule type" value="Genomic_DNA"/>
</dbReference>
<dbReference type="Pfam" id="PF01145">
    <property type="entry name" value="Band_7"/>
    <property type="match status" value="1"/>
</dbReference>
<keyword evidence="5" id="KW-0472">Membrane</keyword>
<feature type="domain" description="Band 7" evidence="7">
    <location>
        <begin position="21"/>
        <end position="186"/>
    </location>
</feature>
<accession>F7XWL4</accession>
<comment type="similarity">
    <text evidence="2 6">Belongs to the band 7/mec-2 family. HflC subfamily.</text>
</comment>
<evidence type="ECO:0000259" key="7">
    <source>
        <dbReference type="SMART" id="SM00244"/>
    </source>
</evidence>
<dbReference type="InterPro" id="IPR010200">
    <property type="entry name" value="HflC"/>
</dbReference>
<dbReference type="InterPro" id="IPR001107">
    <property type="entry name" value="Band_7"/>
</dbReference>
<dbReference type="MEROPS" id="I87.001"/>
<evidence type="ECO:0000256" key="2">
    <source>
        <dbReference type="ARBA" id="ARBA00007862"/>
    </source>
</evidence>
<protein>
    <recommendedName>
        <fullName evidence="6">Protein HflC</fullName>
    </recommendedName>
</protein>
<dbReference type="PANTHER" id="PTHR42911">
    <property type="entry name" value="MODULATOR OF FTSH PROTEASE HFLC"/>
    <property type="match status" value="1"/>
</dbReference>
<dbReference type="HOGENOM" id="CLU_059167_1_0_5"/>
<dbReference type="Gene3D" id="3.30.479.30">
    <property type="entry name" value="Band 7 domain"/>
    <property type="match status" value="1"/>
</dbReference>
<dbReference type="AlphaFoldDB" id="F7XWL4"/>
<evidence type="ECO:0000256" key="6">
    <source>
        <dbReference type="PIRNR" id="PIRNR005651"/>
    </source>
</evidence>
<comment type="function">
    <text evidence="6">HflC and HflK could regulate a protease.</text>
</comment>
<sequence>MTNKMYQIIGALLLFLGAMVNSVYILDQRQTALVLQFGEPVRQGLTPGLKFKIPLMQNVIKFDKRIQHLTFSPGDASELMALDQKTMKLDAFAKYRITNPLKFYQSVQNDQKLKMRVGSVIESSVREVVGTFPFIDVLGSKRTVITNKITELVRKQAENFGINIIDVRIVRVNLPDKARDAVYNRMRTDRLKEAKEIRAQGAEEALAIKANADKEKTIILAEAKKQSEILKGNGDAASIKIFSSAVNSDPEFFSFYRSLEAYKNAFRPNTSIVISSDSPFMKYFNE</sequence>
<dbReference type="InterPro" id="IPR036013">
    <property type="entry name" value="Band_7/SPFH_dom_sf"/>
</dbReference>
<name>F7XWL4_MIDMI</name>
<dbReference type="PIRSF" id="PIRSF005651">
    <property type="entry name" value="HflC"/>
    <property type="match status" value="1"/>
</dbReference>
<evidence type="ECO:0000313" key="9">
    <source>
        <dbReference type="Proteomes" id="UP000006639"/>
    </source>
</evidence>
<gene>
    <name evidence="8" type="primary">hflC</name>
    <name evidence="8" type="ordered locus">midi_00773</name>
</gene>
<dbReference type="CDD" id="cd03405">
    <property type="entry name" value="SPFH_HflC"/>
    <property type="match status" value="1"/>
</dbReference>
<dbReference type="SUPFAM" id="SSF117892">
    <property type="entry name" value="Band 7/SPFH domain"/>
    <property type="match status" value="1"/>
</dbReference>
<dbReference type="Proteomes" id="UP000006639">
    <property type="component" value="Chromosome"/>
</dbReference>
<keyword evidence="9" id="KW-1185">Reference proteome</keyword>
<dbReference type="KEGG" id="mmn:midi_00773"/>
<dbReference type="STRING" id="696127.midi_00773"/>
<proteinExistence type="inferred from homology"/>
<dbReference type="PANTHER" id="PTHR42911:SF1">
    <property type="entry name" value="MODULATOR OF FTSH PROTEASE HFLC"/>
    <property type="match status" value="1"/>
</dbReference>
<evidence type="ECO:0000313" key="8">
    <source>
        <dbReference type="EMBL" id="AEI89063.1"/>
    </source>
</evidence>
<dbReference type="SMART" id="SM00244">
    <property type="entry name" value="PHB"/>
    <property type="match status" value="1"/>
</dbReference>
<evidence type="ECO:0000256" key="5">
    <source>
        <dbReference type="ARBA" id="ARBA00023136"/>
    </source>
</evidence>
<reference evidence="8 9" key="1">
    <citation type="journal article" date="2011" name="Mol. Biol. Evol.">
        <title>Phylogenomic evidence for the presence of a flagellum and cbb3 oxidase in the free-living mitochondrial ancestor.</title>
        <authorList>
            <person name="Sassera D."/>
            <person name="Lo N."/>
            <person name="Epis S."/>
            <person name="D'Auria G."/>
            <person name="Montagna M."/>
            <person name="Comandatore F."/>
            <person name="Horner D."/>
            <person name="Pereto J."/>
            <person name="Luciano A.M."/>
            <person name="Franciosi F."/>
            <person name="Ferri E."/>
            <person name="Crotti E."/>
            <person name="Bazzocchi C."/>
            <person name="Daffonchio D."/>
            <person name="Sacchi L."/>
            <person name="Moya A."/>
            <person name="Latorre A."/>
            <person name="Bandi C."/>
        </authorList>
    </citation>
    <scope>NUCLEOTIDE SEQUENCE [LARGE SCALE GENOMIC DNA]</scope>
    <source>
        <strain evidence="8 9">IricVA</strain>
    </source>
</reference>
<dbReference type="GO" id="GO:0016020">
    <property type="term" value="C:membrane"/>
    <property type="evidence" value="ECO:0007669"/>
    <property type="project" value="UniProtKB-SubCell"/>
</dbReference>
<comment type="subcellular location">
    <subcellularLocation>
        <location evidence="1">Membrane</location>
        <topology evidence="1">Single-pass membrane protein</topology>
    </subcellularLocation>
</comment>
<keyword evidence="4" id="KW-1133">Transmembrane helix</keyword>